<dbReference type="InterPro" id="IPR043502">
    <property type="entry name" value="DNA/RNA_pol_sf"/>
</dbReference>
<protein>
    <recommendedName>
        <fullName evidence="2">Reverse transcriptase domain-containing protein</fullName>
    </recommendedName>
</protein>
<proteinExistence type="predicted"/>
<evidence type="ECO:0000259" key="2">
    <source>
        <dbReference type="PROSITE" id="PS50878"/>
    </source>
</evidence>
<keyword evidence="4" id="KW-1185">Reference proteome</keyword>
<dbReference type="Pfam" id="PF00078">
    <property type="entry name" value="RVT_1"/>
    <property type="match status" value="1"/>
</dbReference>
<organism evidence="3 4">
    <name type="scientific">Mucor saturninus</name>
    <dbReference type="NCBI Taxonomy" id="64648"/>
    <lineage>
        <taxon>Eukaryota</taxon>
        <taxon>Fungi</taxon>
        <taxon>Fungi incertae sedis</taxon>
        <taxon>Mucoromycota</taxon>
        <taxon>Mucoromycotina</taxon>
        <taxon>Mucoromycetes</taxon>
        <taxon>Mucorales</taxon>
        <taxon>Mucorineae</taxon>
        <taxon>Mucoraceae</taxon>
        <taxon>Mucor</taxon>
    </lineage>
</organism>
<dbReference type="Pfam" id="PF14529">
    <property type="entry name" value="Exo_endo_phos_2"/>
    <property type="match status" value="1"/>
</dbReference>
<reference evidence="3" key="1">
    <citation type="submission" date="2020-12" db="EMBL/GenBank/DDBJ databases">
        <title>Metabolic potential, ecology and presence of endohyphal bacteria is reflected in genomic diversity of Mucoromycotina.</title>
        <authorList>
            <person name="Muszewska A."/>
            <person name="Okrasinska A."/>
            <person name="Steczkiewicz K."/>
            <person name="Drgas O."/>
            <person name="Orlowska M."/>
            <person name="Perlinska-Lenart U."/>
            <person name="Aleksandrzak-Piekarczyk T."/>
            <person name="Szatraj K."/>
            <person name="Zielenkiewicz U."/>
            <person name="Pilsyk S."/>
            <person name="Malc E."/>
            <person name="Mieczkowski P."/>
            <person name="Kruszewska J.S."/>
            <person name="Biernat P."/>
            <person name="Pawlowska J."/>
        </authorList>
    </citation>
    <scope>NUCLEOTIDE SEQUENCE</scope>
    <source>
        <strain evidence="3">WA0000017839</strain>
    </source>
</reference>
<gene>
    <name evidence="3" type="ORF">INT47_003720</name>
</gene>
<feature type="compositionally biased region" description="Basic and acidic residues" evidence="1">
    <location>
        <begin position="87"/>
        <end position="96"/>
    </location>
</feature>
<feature type="compositionally biased region" description="Low complexity" evidence="1">
    <location>
        <begin position="74"/>
        <end position="86"/>
    </location>
</feature>
<dbReference type="SUPFAM" id="SSF56219">
    <property type="entry name" value="DNase I-like"/>
    <property type="match status" value="1"/>
</dbReference>
<dbReference type="Gene3D" id="3.60.10.10">
    <property type="entry name" value="Endonuclease/exonuclease/phosphatase"/>
    <property type="match status" value="1"/>
</dbReference>
<dbReference type="Proteomes" id="UP000603453">
    <property type="component" value="Unassembled WGS sequence"/>
</dbReference>
<feature type="region of interest" description="Disordered" evidence="1">
    <location>
        <begin position="73"/>
        <end position="117"/>
    </location>
</feature>
<feature type="domain" description="Reverse transcriptase" evidence="2">
    <location>
        <begin position="836"/>
        <end position="1102"/>
    </location>
</feature>
<sequence>MTRSKSTPTKNKKNNDSNSTAIPETLKALQQQLEEIKKENIQMKQQIQSANERNAQLERKILALTKNDMLNELQQQQQQQQQQKQQQKGEYDTRMEEDTEDFPPLLPNNNGSSASKYAHAYNPNMQDKIRAIRAFTAPTNDNQGYTYVYYPAKSRISRKHQRNNLKKLGVINGRILDIHYPARNVVALLVHINYKQELIDTLLKSKVSHIEKYDPTNPTTISDPQYNNISVEDRGKLAEKKHNERIVRALPFIRHHISRSVAAFFVKEKLITTEQHENFITEWNKKFEQQTNKQKNNPPTPNNTTASNKTATPSPTAKKDETIDATIYYCKNTDLLFITETWLPPTASNLPTDWTQYHQYGHPVSNSYRHERGISLFINPNLKYEKLHVDITKSEYYIICTIDNLKIYCLYLPPTPSLENNLAIQIIESIPLSTNVIICGDLNARMGKVTGDSRWNTRGTKLCKIIRDHGITNWNAKLQYQKYTRINFQAHNNTTENSIVDYFLSPNDLQQPTLTIRDDLAIFGSDHKLMTLSFMWDNQISAEVENKAQQRKRWKINRLIDHDVATAYITTFNNQIQEKNLINKLTTYQTYLATIADISSIIIENQQENIDTIEYFTEEFYNTIYYSLNTIITEADYRPKNWKWFWNKSLQGRANFRQACYTRWRKSIGIQSGLWWSRYKAADRELKKEVKQARTAAYHKFCEKLDDDPTAAIPIVKRIIQSKNKNTHRYTTEEGPQHAVNSMAQYLEGIFDGSNLPKPQNQIIHTTNTTNNSNTNTTEPLITYDFNDCPFTENHIYNAIKRLPNKKCPGSDHITSEMIKSIIDSASTILNYLFRISWITGYTPALWRQSQIVPIYKGAGDQTQPNNYRPISLTSTFRKIMEYCIQDQLYQQTDFISMQQGGFKPKLSAIDHAVVLDELMHRFKTNNNNTPPTVITLDVAKAYDQCPRDTIWNTMHNKNCNPKLLNILKNLFDQVNIQVINGNRQSYNFQPITGVLQGSVLSPHLYSIFINSFPQQLSEIHPTNNLQDINCLLFADDVVLISSPDKMQNLLNICEEHSLLNGYRWSPTKCTVISSPTNNTTYNLYNTNLPTAPTVKYLGLQFNHLGMDTQAHVNNLKEKVNKSMHRIHQIGARTNGFSLLLSTKIYKQFIRPKIEYGLSITNFKTTNFAALERLQDDCLRMIVGGFTNSSVKSLRVMVNLPSMVERWYTLNSKYLIRADTLPTDSLIFKIIQSNTRYSKINLIKNKNPIFQALLQNNSPISIYTKLTHEISLYRSNAIINSSEKMIQGCRSDLKIDPILTIPMTRKERRQILRWRMNWLPGGKPNCHCGGQMSRNHILICPAIPEAYWEHIQRGSHNHVNPIDAIFKSLPTTKPKSITEKQNLIIKWQPLWTDLLNILFLVDQICHKTQETFVDEPDPGVLFYKWIME</sequence>
<evidence type="ECO:0000256" key="1">
    <source>
        <dbReference type="SAM" id="MobiDB-lite"/>
    </source>
</evidence>
<dbReference type="GO" id="GO:0003824">
    <property type="term" value="F:catalytic activity"/>
    <property type="evidence" value="ECO:0007669"/>
    <property type="project" value="InterPro"/>
</dbReference>
<feature type="region of interest" description="Disordered" evidence="1">
    <location>
        <begin position="288"/>
        <end position="317"/>
    </location>
</feature>
<dbReference type="OrthoDB" id="5514950at2759"/>
<evidence type="ECO:0000313" key="4">
    <source>
        <dbReference type="Proteomes" id="UP000603453"/>
    </source>
</evidence>
<dbReference type="InterPro" id="IPR036691">
    <property type="entry name" value="Endo/exonu/phosph_ase_sf"/>
</dbReference>
<feature type="region of interest" description="Disordered" evidence="1">
    <location>
        <begin position="1"/>
        <end position="24"/>
    </location>
</feature>
<dbReference type="PROSITE" id="PS50878">
    <property type="entry name" value="RT_POL"/>
    <property type="match status" value="1"/>
</dbReference>
<dbReference type="PANTHER" id="PTHR19446">
    <property type="entry name" value="REVERSE TRANSCRIPTASES"/>
    <property type="match status" value="1"/>
</dbReference>
<evidence type="ECO:0000313" key="3">
    <source>
        <dbReference type="EMBL" id="KAG2193338.1"/>
    </source>
</evidence>
<dbReference type="SUPFAM" id="SSF56672">
    <property type="entry name" value="DNA/RNA polymerases"/>
    <property type="match status" value="1"/>
</dbReference>
<dbReference type="InterPro" id="IPR005135">
    <property type="entry name" value="Endo/exonuclease/phosphatase"/>
</dbReference>
<dbReference type="CDD" id="cd01650">
    <property type="entry name" value="RT_nLTR_like"/>
    <property type="match status" value="1"/>
</dbReference>
<dbReference type="EMBL" id="JAEPRD010000238">
    <property type="protein sequence ID" value="KAG2193338.1"/>
    <property type="molecule type" value="Genomic_DNA"/>
</dbReference>
<name>A0A8H7QIW4_9FUNG</name>
<feature type="compositionally biased region" description="Low complexity" evidence="1">
    <location>
        <begin position="289"/>
        <end position="316"/>
    </location>
</feature>
<comment type="caution">
    <text evidence="3">The sequence shown here is derived from an EMBL/GenBank/DDBJ whole genome shotgun (WGS) entry which is preliminary data.</text>
</comment>
<dbReference type="InterPro" id="IPR000477">
    <property type="entry name" value="RT_dom"/>
</dbReference>
<accession>A0A8H7QIW4</accession>